<dbReference type="HOGENOM" id="CLU_3312800_0_0_3"/>
<gene>
    <name evidence="1" type="ORF">Mic7113_2426</name>
</gene>
<protein>
    <submittedName>
        <fullName evidence="1">Uncharacterized protein</fullName>
    </submittedName>
</protein>
<accession>K9WDC7</accession>
<evidence type="ECO:0000313" key="1">
    <source>
        <dbReference type="EMBL" id="AFZ18228.1"/>
    </source>
</evidence>
<keyword evidence="2" id="KW-1185">Reference proteome</keyword>
<dbReference type="AlphaFoldDB" id="K9WDC7"/>
<evidence type="ECO:0000313" key="2">
    <source>
        <dbReference type="Proteomes" id="UP000010471"/>
    </source>
</evidence>
<reference evidence="1 2" key="1">
    <citation type="submission" date="2012-06" db="EMBL/GenBank/DDBJ databases">
        <title>Finished chromosome of genome of Microcoleus sp. PCC 7113.</title>
        <authorList>
            <consortium name="US DOE Joint Genome Institute"/>
            <person name="Gugger M."/>
            <person name="Coursin T."/>
            <person name="Rippka R."/>
            <person name="Tandeau De Marsac N."/>
            <person name="Huntemann M."/>
            <person name="Wei C.-L."/>
            <person name="Han J."/>
            <person name="Detter J.C."/>
            <person name="Han C."/>
            <person name="Tapia R."/>
            <person name="Chen A."/>
            <person name="Kyrpides N."/>
            <person name="Mavromatis K."/>
            <person name="Markowitz V."/>
            <person name="Szeto E."/>
            <person name="Ivanova N."/>
            <person name="Pagani I."/>
            <person name="Pati A."/>
            <person name="Goodwin L."/>
            <person name="Nordberg H.P."/>
            <person name="Cantor M.N."/>
            <person name="Hua S.X."/>
            <person name="Woyke T."/>
            <person name="Kerfeld C.A."/>
        </authorList>
    </citation>
    <scope>NUCLEOTIDE SEQUENCE [LARGE SCALE GENOMIC DNA]</scope>
    <source>
        <strain evidence="1 2">PCC 7113</strain>
    </source>
</reference>
<organism evidence="1 2">
    <name type="scientific">Allocoleopsis franciscana PCC 7113</name>
    <dbReference type="NCBI Taxonomy" id="1173027"/>
    <lineage>
        <taxon>Bacteria</taxon>
        <taxon>Bacillati</taxon>
        <taxon>Cyanobacteriota</taxon>
        <taxon>Cyanophyceae</taxon>
        <taxon>Coleofasciculales</taxon>
        <taxon>Coleofasciculaceae</taxon>
        <taxon>Allocoleopsis</taxon>
        <taxon>Allocoleopsis franciscana</taxon>
    </lineage>
</organism>
<dbReference type="Proteomes" id="UP000010471">
    <property type="component" value="Chromosome"/>
</dbReference>
<name>K9WDC7_9CYAN</name>
<proteinExistence type="predicted"/>
<dbReference type="KEGG" id="mic:Mic7113_2426"/>
<sequence>MNTDNQSISRQFSIRKEPEMGIQKQTLSTVAIKARLIAQ</sequence>
<dbReference type="EMBL" id="CP003630">
    <property type="protein sequence ID" value="AFZ18228.1"/>
    <property type="molecule type" value="Genomic_DNA"/>
</dbReference>